<gene>
    <name evidence="5" type="ORF">DKX38_012034</name>
</gene>
<keyword evidence="2" id="KW-0863">Zinc-finger</keyword>
<organism evidence="5 6">
    <name type="scientific">Salix brachista</name>
    <dbReference type="NCBI Taxonomy" id="2182728"/>
    <lineage>
        <taxon>Eukaryota</taxon>
        <taxon>Viridiplantae</taxon>
        <taxon>Streptophyta</taxon>
        <taxon>Embryophyta</taxon>
        <taxon>Tracheophyta</taxon>
        <taxon>Spermatophyta</taxon>
        <taxon>Magnoliopsida</taxon>
        <taxon>eudicotyledons</taxon>
        <taxon>Gunneridae</taxon>
        <taxon>Pentapetalae</taxon>
        <taxon>rosids</taxon>
        <taxon>fabids</taxon>
        <taxon>Malpighiales</taxon>
        <taxon>Salicaceae</taxon>
        <taxon>Saliceae</taxon>
        <taxon>Salix</taxon>
    </lineage>
</organism>
<evidence type="ECO:0000313" key="5">
    <source>
        <dbReference type="EMBL" id="KAB5543922.1"/>
    </source>
</evidence>
<dbReference type="SMART" id="SM00336">
    <property type="entry name" value="BBOX"/>
    <property type="match status" value="1"/>
</dbReference>
<keyword evidence="1" id="KW-0479">Metal-binding</keyword>
<protein>
    <recommendedName>
        <fullName evidence="4">B box-type domain-containing protein</fullName>
    </recommendedName>
</protein>
<dbReference type="Proteomes" id="UP000326939">
    <property type="component" value="Chromosome 8"/>
</dbReference>
<dbReference type="InterPro" id="IPR049808">
    <property type="entry name" value="CONSTANS-like_Bbox1"/>
</dbReference>
<dbReference type="CDD" id="cd19821">
    <property type="entry name" value="Bbox1_BBX-like"/>
    <property type="match status" value="1"/>
</dbReference>
<evidence type="ECO:0000259" key="4">
    <source>
        <dbReference type="SMART" id="SM00336"/>
    </source>
</evidence>
<accession>A0A5N5LMU2</accession>
<evidence type="ECO:0000313" key="6">
    <source>
        <dbReference type="Proteomes" id="UP000326939"/>
    </source>
</evidence>
<proteinExistence type="predicted"/>
<dbReference type="EMBL" id="VDCV01000008">
    <property type="protein sequence ID" value="KAB5543922.1"/>
    <property type="molecule type" value="Genomic_DNA"/>
</dbReference>
<dbReference type="GO" id="GO:0008270">
    <property type="term" value="F:zinc ion binding"/>
    <property type="evidence" value="ECO:0007669"/>
    <property type="project" value="UniProtKB-KW"/>
</dbReference>
<evidence type="ECO:0000256" key="3">
    <source>
        <dbReference type="ARBA" id="ARBA00022833"/>
    </source>
</evidence>
<evidence type="ECO:0000256" key="2">
    <source>
        <dbReference type="ARBA" id="ARBA00022771"/>
    </source>
</evidence>
<dbReference type="PANTHER" id="PTHR31717:SF81">
    <property type="entry name" value="B-BOX ZINC FINGER PROTEIN 32-LIKE"/>
    <property type="match status" value="1"/>
</dbReference>
<reference evidence="6" key="1">
    <citation type="journal article" date="2019" name="Gigascience">
        <title>De novo genome assembly of the endangered Acer yangbiense, a plant species with extremely small populations endemic to Yunnan Province, China.</title>
        <authorList>
            <person name="Yang J."/>
            <person name="Wariss H.M."/>
            <person name="Tao L."/>
            <person name="Zhang R."/>
            <person name="Yun Q."/>
            <person name="Hollingsworth P."/>
            <person name="Dao Z."/>
            <person name="Luo G."/>
            <person name="Guo H."/>
            <person name="Ma Y."/>
            <person name="Sun W."/>
        </authorList>
    </citation>
    <scope>NUCLEOTIDE SEQUENCE [LARGE SCALE GENOMIC DNA]</scope>
    <source>
        <strain evidence="6">cv. br00</strain>
    </source>
</reference>
<dbReference type="InterPro" id="IPR000315">
    <property type="entry name" value="Znf_B-box"/>
</dbReference>
<comment type="caution">
    <text evidence="5">The sequence shown here is derived from an EMBL/GenBank/DDBJ whole genome shotgun (WGS) entry which is preliminary data.</text>
</comment>
<keyword evidence="3" id="KW-0862">Zinc</keyword>
<sequence>MAVQACELCQREACLYCDSDAAFLCFECDSDVHNANFVVARHLRRVICSACNSLTGSSFSGSTPSLHRVTCLSCSPENKESDSISCSPGNKESDSISCSSSCSSTLSSACISTTETMRFENTRKGVKTNCVTSIPAGLTGDRLKRSRNLRSEGVFLNWCKRLGLDGDLVVQRATRAMALCHGRLALPFRVSLAASFWFGVRLCGDKSVATWQNLRRIEEVSGVPRKVISAVEMKIEHALRSRRLEQQKNMEEGWADSAECSARAARLEYRVKEVKSIV</sequence>
<evidence type="ECO:0000256" key="1">
    <source>
        <dbReference type="ARBA" id="ARBA00022723"/>
    </source>
</evidence>
<dbReference type="AlphaFoldDB" id="A0A5N5LMU2"/>
<name>A0A5N5LMU2_9ROSI</name>
<keyword evidence="6" id="KW-1185">Reference proteome</keyword>
<feature type="domain" description="B box-type" evidence="4">
    <location>
        <begin position="1"/>
        <end position="47"/>
    </location>
</feature>
<dbReference type="PANTHER" id="PTHR31717">
    <property type="entry name" value="ZINC FINGER PROTEIN CONSTANS-LIKE 10"/>
    <property type="match status" value="1"/>
</dbReference>